<dbReference type="Gene3D" id="1.10.287.1490">
    <property type="match status" value="1"/>
</dbReference>
<gene>
    <name evidence="4" type="ORF">TRFO_40911</name>
</gene>
<evidence type="ECO:0000313" key="4">
    <source>
        <dbReference type="EMBL" id="OHS92791.1"/>
    </source>
</evidence>
<keyword evidence="1 2" id="KW-0175">Coiled coil</keyword>
<name>A0A1J4J3Q3_9EUKA</name>
<dbReference type="EMBL" id="MLAK01001468">
    <property type="protein sequence ID" value="OHS92791.1"/>
    <property type="molecule type" value="Genomic_DNA"/>
</dbReference>
<accession>A0A1J4J3Q3</accession>
<comment type="caution">
    <text evidence="4">The sequence shown here is derived from an EMBL/GenBank/DDBJ whole genome shotgun (WGS) entry which is preliminary data.</text>
</comment>
<dbReference type="VEuPathDB" id="TrichDB:TRFO_40911"/>
<dbReference type="AlphaFoldDB" id="A0A1J4J3Q3"/>
<protein>
    <submittedName>
        <fullName evidence="4">Uncharacterized protein</fullName>
    </submittedName>
</protein>
<dbReference type="GO" id="GO:0005856">
    <property type="term" value="C:cytoskeleton"/>
    <property type="evidence" value="ECO:0007669"/>
    <property type="project" value="TreeGrafter"/>
</dbReference>
<dbReference type="Proteomes" id="UP000179807">
    <property type="component" value="Unassembled WGS sequence"/>
</dbReference>
<evidence type="ECO:0000256" key="2">
    <source>
        <dbReference type="SAM" id="Coils"/>
    </source>
</evidence>
<dbReference type="SUPFAM" id="SSF90257">
    <property type="entry name" value="Myosin rod fragments"/>
    <property type="match status" value="1"/>
</dbReference>
<reference evidence="4" key="1">
    <citation type="submission" date="2016-10" db="EMBL/GenBank/DDBJ databases">
        <authorList>
            <person name="Benchimol M."/>
            <person name="Almeida L.G."/>
            <person name="Vasconcelos A.T."/>
            <person name="Perreira-Neves A."/>
            <person name="Rosa I.A."/>
            <person name="Tasca T."/>
            <person name="Bogo M.R."/>
            <person name="de Souza W."/>
        </authorList>
    </citation>
    <scope>NUCLEOTIDE SEQUENCE [LARGE SCALE GENOMIC DNA]</scope>
    <source>
        <strain evidence="4">K</strain>
    </source>
</reference>
<feature type="coiled-coil region" evidence="2">
    <location>
        <begin position="155"/>
        <end position="203"/>
    </location>
</feature>
<sequence length="927" mass="107511">MSKKPQITFETESDLRDTIRSTVQAITEDAKNLPQIQPYLSSLQPMVEFFEESYDKNVHLLEQLQEMNAQIVIIASKIQMIHKTTDGDKDSLHKLKEEFDEASKMVIFANKSEQRSKEVLAQMRNTISILSDRILKSETFTMGEETSAFEIKSDVNNLTREKNLADQEISDMKNQLDNTNISLKRLTKQNETLTSQIESLTKAINDRETHHGSLSSELEGVTADLSEFKPLVQKMRDDLEKNVKVKFEKTQNIEQLKLQHYKNLSTLGQINELAKKKREKHSHRSRVKDELQKSIMSRVSRIENNKERLNSFENELVGLHKSLDQINKQKEDFDNQYQQLVIKCNEISELKNEYRKKVKELRAQMIPLQFQLAAKDNVINLDKRSLTGAKIALTKEHDLHVEEKRATKEIQVSTKTLKSDTKSEKWSLQGMKETFMHLLQEIDNSKTEKIKANTLCDMINEKTSLTSDENEVQMRELTILKSKSEHQSALSEELREERNTSKRKLEEIEAENSELKTVNNEIQNHVNELKQKYHSMLKETANDHLQLRTLQEEIEGLNAQIDDIKKMAKSAERITSRIQAESQTLNHILQEANHDHLQQLKELQLLSKNKETVNTQILKKEKLMKELRAKIEADQLYLKKSSEMYNESTQQILKMTQELEKIDKITKELEVKRDKIKVLEYEMQKILTDGIVEKQKYATLIHEFSIPRNVHRWDLLNAVDPTLVKKLKFRGEISAKIGEAHQELVSLQAERDELRNKLDRMHKAKDTTPSKLVVQNDISRYKADIKRMNNEIAEIEAELIANRKEMNLKTNTICTVRNKVAQRREQTSLIKNDIVELTPPEPYFFTEVPIAKPCLQGGGFSMNLTGNSIEGRTRRSMPNEFHVGPLTYGRKRLNGISLTSPVYHPVSRSTAKPQYYGWHQEIPAMTP</sequence>
<feature type="region of interest" description="Disordered" evidence="3">
    <location>
        <begin position="483"/>
        <end position="503"/>
    </location>
</feature>
<dbReference type="PANTHER" id="PTHR32083:SF0">
    <property type="entry name" value="CILIA AND FLAGELLA-ASSOCIATED PROTEIN 58"/>
    <property type="match status" value="1"/>
</dbReference>
<dbReference type="RefSeq" id="XP_068345928.1">
    <property type="nucleotide sequence ID" value="XM_068513473.1"/>
</dbReference>
<proteinExistence type="predicted"/>
<feature type="coiled-coil region" evidence="2">
    <location>
        <begin position="655"/>
        <end position="682"/>
    </location>
</feature>
<feature type="coiled-coil region" evidence="2">
    <location>
        <begin position="737"/>
        <end position="805"/>
    </location>
</feature>
<evidence type="ECO:0000256" key="1">
    <source>
        <dbReference type="ARBA" id="ARBA00023054"/>
    </source>
</evidence>
<evidence type="ECO:0000256" key="3">
    <source>
        <dbReference type="SAM" id="MobiDB-lite"/>
    </source>
</evidence>
<organism evidence="4 5">
    <name type="scientific">Tritrichomonas foetus</name>
    <dbReference type="NCBI Taxonomy" id="1144522"/>
    <lineage>
        <taxon>Eukaryota</taxon>
        <taxon>Metamonada</taxon>
        <taxon>Parabasalia</taxon>
        <taxon>Tritrichomonadida</taxon>
        <taxon>Tritrichomonadidae</taxon>
        <taxon>Tritrichomonas</taxon>
    </lineage>
</organism>
<dbReference type="PANTHER" id="PTHR32083">
    <property type="entry name" value="CILIA AND FLAGELLA-ASSOCIATED PROTEIN 58-RELATED"/>
    <property type="match status" value="1"/>
</dbReference>
<keyword evidence="5" id="KW-1185">Reference proteome</keyword>
<dbReference type="GeneID" id="94848177"/>
<feature type="coiled-coil region" evidence="2">
    <location>
        <begin position="302"/>
        <end position="364"/>
    </location>
</feature>
<evidence type="ECO:0000313" key="5">
    <source>
        <dbReference type="Proteomes" id="UP000179807"/>
    </source>
</evidence>